<keyword evidence="3" id="KW-1185">Reference proteome</keyword>
<name>A0A0T6AUK5_9SCAR</name>
<proteinExistence type="inferred from homology"/>
<dbReference type="InterPro" id="IPR029033">
    <property type="entry name" value="His_PPase_superfam"/>
</dbReference>
<dbReference type="InterPro" id="IPR050645">
    <property type="entry name" value="Histidine_acid_phosphatase"/>
</dbReference>
<comment type="similarity">
    <text evidence="1">Belongs to the histidine acid phosphatase family.</text>
</comment>
<protein>
    <submittedName>
        <fullName evidence="2">Phosphatase</fullName>
    </submittedName>
</protein>
<dbReference type="Gene3D" id="3.40.50.1240">
    <property type="entry name" value="Phosphoglycerate mutase-like"/>
    <property type="match status" value="1"/>
</dbReference>
<dbReference type="PANTHER" id="PTHR11567">
    <property type="entry name" value="ACID PHOSPHATASE-RELATED"/>
    <property type="match status" value="1"/>
</dbReference>
<dbReference type="Proteomes" id="UP000051574">
    <property type="component" value="Unassembled WGS sequence"/>
</dbReference>
<organism evidence="2 3">
    <name type="scientific">Oryctes borbonicus</name>
    <dbReference type="NCBI Taxonomy" id="1629725"/>
    <lineage>
        <taxon>Eukaryota</taxon>
        <taxon>Metazoa</taxon>
        <taxon>Ecdysozoa</taxon>
        <taxon>Arthropoda</taxon>
        <taxon>Hexapoda</taxon>
        <taxon>Insecta</taxon>
        <taxon>Pterygota</taxon>
        <taxon>Neoptera</taxon>
        <taxon>Endopterygota</taxon>
        <taxon>Coleoptera</taxon>
        <taxon>Polyphaga</taxon>
        <taxon>Scarabaeiformia</taxon>
        <taxon>Scarabaeidae</taxon>
        <taxon>Dynastinae</taxon>
        <taxon>Oryctes</taxon>
    </lineage>
</organism>
<accession>A0A0T6AUK5</accession>
<gene>
    <name evidence="2" type="ORF">AMK59_6785</name>
</gene>
<dbReference type="CDD" id="cd07061">
    <property type="entry name" value="HP_HAP_like"/>
    <property type="match status" value="1"/>
</dbReference>
<evidence type="ECO:0000313" key="2">
    <source>
        <dbReference type="EMBL" id="KRT78746.1"/>
    </source>
</evidence>
<dbReference type="EMBL" id="LJIG01022782">
    <property type="protein sequence ID" value="KRT78746.1"/>
    <property type="molecule type" value="Genomic_DNA"/>
</dbReference>
<evidence type="ECO:0000256" key="1">
    <source>
        <dbReference type="ARBA" id="ARBA00005375"/>
    </source>
</evidence>
<comment type="caution">
    <text evidence="2">The sequence shown here is derived from an EMBL/GenBank/DDBJ whole genome shotgun (WGS) entry which is preliminary data.</text>
</comment>
<dbReference type="OrthoDB" id="258392at2759"/>
<dbReference type="InterPro" id="IPR000560">
    <property type="entry name" value="His_Pase_clade-2"/>
</dbReference>
<sequence length="294" mass="34100">MYDLGKMIRAEYSWFTPQYYLANDVYVFSSYADRCQMSAQLLLAGLYPPVGEQIWNKDLLWQPIPIYSVARSADDKIALKRTCPKYLYALQEARKNYLKQIDEDNKELYDYLSKHTGDTIQGILALEFLFNTLEIEYLNNLTLPEWTKGVFPNRMKDLAALSLAMFTKTDFMKKMHGGALINEIIGNIKRKRDGTLKPNRKLFLYSGHDLTVVSLMRILGFDELLKPEFGASIFIEHHEEAGSDTIKILYKANPYVPSELKVPPYCNKECSLDNFSKEMGKYFPENWDKECEIN</sequence>
<dbReference type="GO" id="GO:0016791">
    <property type="term" value="F:phosphatase activity"/>
    <property type="evidence" value="ECO:0007669"/>
    <property type="project" value="TreeGrafter"/>
</dbReference>
<dbReference type="SUPFAM" id="SSF53254">
    <property type="entry name" value="Phosphoglycerate mutase-like"/>
    <property type="match status" value="1"/>
</dbReference>
<dbReference type="Pfam" id="PF00328">
    <property type="entry name" value="His_Phos_2"/>
    <property type="match status" value="1"/>
</dbReference>
<dbReference type="PANTHER" id="PTHR11567:SF19">
    <property type="entry name" value="GH19849P"/>
    <property type="match status" value="1"/>
</dbReference>
<reference evidence="2 3" key="1">
    <citation type="submission" date="2015-09" db="EMBL/GenBank/DDBJ databases">
        <title>Draft genome of the scarab beetle Oryctes borbonicus.</title>
        <authorList>
            <person name="Meyer J.M."/>
            <person name="Markov G.V."/>
            <person name="Baskaran P."/>
            <person name="Herrmann M."/>
            <person name="Sommer R.J."/>
            <person name="Roedelsperger C."/>
        </authorList>
    </citation>
    <scope>NUCLEOTIDE SEQUENCE [LARGE SCALE GENOMIC DNA]</scope>
    <source>
        <strain evidence="2">OB123</strain>
        <tissue evidence="2">Whole animal</tissue>
    </source>
</reference>
<evidence type="ECO:0000313" key="3">
    <source>
        <dbReference type="Proteomes" id="UP000051574"/>
    </source>
</evidence>
<dbReference type="AlphaFoldDB" id="A0A0T6AUK5"/>